<keyword evidence="2" id="KW-0732">Signal</keyword>
<evidence type="ECO:0000256" key="1">
    <source>
        <dbReference type="SAM" id="MobiDB-lite"/>
    </source>
</evidence>
<evidence type="ECO:0000313" key="4">
    <source>
        <dbReference type="EMBL" id="APA95641.1"/>
    </source>
</evidence>
<reference evidence="4 5" key="1">
    <citation type="submission" date="2016-10" db="EMBL/GenBank/DDBJ databases">
        <title>Genome sequence of Nocardia seriolae strain EM150506, isolated from Anguila japonica.</title>
        <authorList>
            <person name="Han H.-J."/>
        </authorList>
    </citation>
    <scope>NUCLEOTIDE SEQUENCE [LARGE SCALE GENOMIC DNA]</scope>
    <source>
        <strain evidence="4 5">EM150506</strain>
    </source>
</reference>
<dbReference type="KEGG" id="nsr:NS506_01570"/>
<evidence type="ECO:0000313" key="5">
    <source>
        <dbReference type="Proteomes" id="UP000180166"/>
    </source>
</evidence>
<feature type="signal peptide" evidence="2">
    <location>
        <begin position="1"/>
        <end position="28"/>
    </location>
</feature>
<feature type="region of interest" description="Disordered" evidence="1">
    <location>
        <begin position="123"/>
        <end position="144"/>
    </location>
</feature>
<dbReference type="Proteomes" id="UP000180166">
    <property type="component" value="Chromosome"/>
</dbReference>
<proteinExistence type="predicted"/>
<organism evidence="4 5">
    <name type="scientific">Nocardia seriolae</name>
    <dbReference type="NCBI Taxonomy" id="37332"/>
    <lineage>
        <taxon>Bacteria</taxon>
        <taxon>Bacillati</taxon>
        <taxon>Actinomycetota</taxon>
        <taxon>Actinomycetes</taxon>
        <taxon>Mycobacteriales</taxon>
        <taxon>Nocardiaceae</taxon>
        <taxon>Nocardia</taxon>
    </lineage>
</organism>
<protein>
    <recommendedName>
        <fullName evidence="3">DUF4189 domain-containing protein</fullName>
    </recommendedName>
</protein>
<accession>A0ABC8ANJ4</accession>
<evidence type="ECO:0000256" key="2">
    <source>
        <dbReference type="SAM" id="SignalP"/>
    </source>
</evidence>
<dbReference type="InterPro" id="IPR025240">
    <property type="entry name" value="DUF4189"/>
</dbReference>
<dbReference type="Pfam" id="PF13827">
    <property type="entry name" value="DUF4189"/>
    <property type="match status" value="1"/>
</dbReference>
<feature type="chain" id="PRO_5044835557" description="DUF4189 domain-containing protein" evidence="2">
    <location>
        <begin position="29"/>
        <end position="144"/>
    </location>
</feature>
<dbReference type="AlphaFoldDB" id="A0ABC8ANJ4"/>
<dbReference type="EMBL" id="CP017839">
    <property type="protein sequence ID" value="APA95641.1"/>
    <property type="molecule type" value="Genomic_DNA"/>
</dbReference>
<gene>
    <name evidence="4" type="ORF">NS506_01570</name>
</gene>
<feature type="domain" description="DUF4189" evidence="3">
    <location>
        <begin position="37"/>
        <end position="116"/>
    </location>
</feature>
<dbReference type="RefSeq" id="WP_045438909.1">
    <property type="nucleotide sequence ID" value="NZ_AP017900.1"/>
</dbReference>
<name>A0ABC8ANJ4_9NOCA</name>
<evidence type="ECO:0000259" key="3">
    <source>
        <dbReference type="Pfam" id="PF13827"/>
    </source>
</evidence>
<dbReference type="PROSITE" id="PS51257">
    <property type="entry name" value="PROKAR_LIPOPROTEIN"/>
    <property type="match status" value="1"/>
</dbReference>
<sequence>MAVSIVRSVAAVVFVAACAAVGSGPALAEPGPDGHMYGAFAVSNPPVGEVFDVGSSWNYPDQAGADARALSECGKDSCTVALRYMDGCGAIAFRGGRYAGGIGPTGDDASRSALNAVGPPFPSSISADAVDPSEVVGPQCNGRA</sequence>